<protein>
    <submittedName>
        <fullName evidence="2">Uncharacterized protein</fullName>
    </submittedName>
</protein>
<evidence type="ECO:0000313" key="3">
    <source>
        <dbReference type="Proteomes" id="UP000319663"/>
    </source>
</evidence>
<organism evidence="2 3">
    <name type="scientific">Monascus purpureus</name>
    <name type="common">Red mold</name>
    <name type="synonym">Monascus anka</name>
    <dbReference type="NCBI Taxonomy" id="5098"/>
    <lineage>
        <taxon>Eukaryota</taxon>
        <taxon>Fungi</taxon>
        <taxon>Dikarya</taxon>
        <taxon>Ascomycota</taxon>
        <taxon>Pezizomycotina</taxon>
        <taxon>Eurotiomycetes</taxon>
        <taxon>Eurotiomycetidae</taxon>
        <taxon>Eurotiales</taxon>
        <taxon>Aspergillaceae</taxon>
        <taxon>Monascus</taxon>
    </lineage>
</organism>
<sequence length="190" mass="21110">MIRKQKKRAARGKRIAFRVGGQEVDSKRIARFISRYSSLWENEEDNSDNQEAETPSDMSCYTPEPEGNPPATFASESSTTSTHVHSDPRRDKESDDGNRGNINGNGKDPGNHHQFLPSTNVQNGILSLEVAPEQISQGEVQHLGPQDLADFQERMAILGRQLQDELGGCIDPYDDDSVGCLLNGDRPRLF</sequence>
<feature type="compositionally biased region" description="Acidic residues" evidence="1">
    <location>
        <begin position="41"/>
        <end position="51"/>
    </location>
</feature>
<comment type="caution">
    <text evidence="2">The sequence shown here is derived from an EMBL/GenBank/DDBJ whole genome shotgun (WGS) entry which is preliminary data.</text>
</comment>
<name>A0A507R446_MONPU</name>
<dbReference type="EMBL" id="VIFY01000013">
    <property type="protein sequence ID" value="TQB76003.1"/>
    <property type="molecule type" value="Genomic_DNA"/>
</dbReference>
<dbReference type="AlphaFoldDB" id="A0A507R446"/>
<accession>A0A507R446</accession>
<keyword evidence="3" id="KW-1185">Reference proteome</keyword>
<reference evidence="2 3" key="1">
    <citation type="submission" date="2019-06" db="EMBL/GenBank/DDBJ databases">
        <title>Wine fermentation using esterase from Monascus purpureus.</title>
        <authorList>
            <person name="Geng C."/>
            <person name="Zhang Y."/>
        </authorList>
    </citation>
    <scope>NUCLEOTIDE SEQUENCE [LARGE SCALE GENOMIC DNA]</scope>
    <source>
        <strain evidence="2">HQ1</strain>
    </source>
</reference>
<proteinExistence type="predicted"/>
<dbReference type="STRING" id="5098.A0A507R446"/>
<evidence type="ECO:0000256" key="1">
    <source>
        <dbReference type="SAM" id="MobiDB-lite"/>
    </source>
</evidence>
<evidence type="ECO:0000313" key="2">
    <source>
        <dbReference type="EMBL" id="TQB76003.1"/>
    </source>
</evidence>
<feature type="region of interest" description="Disordered" evidence="1">
    <location>
        <begin position="36"/>
        <end position="118"/>
    </location>
</feature>
<gene>
    <name evidence="2" type="ORF">MPDQ_001205</name>
</gene>
<feature type="compositionally biased region" description="Basic and acidic residues" evidence="1">
    <location>
        <begin position="84"/>
        <end position="98"/>
    </location>
</feature>
<dbReference type="Proteomes" id="UP000319663">
    <property type="component" value="Unassembled WGS sequence"/>
</dbReference>
<feature type="compositionally biased region" description="Low complexity" evidence="1">
    <location>
        <begin position="71"/>
        <end position="82"/>
    </location>
</feature>